<gene>
    <name evidence="3" type="ORF">DM02DRAFT_363322</name>
</gene>
<accession>A0A2V1DT48</accession>
<feature type="compositionally biased region" description="Low complexity" evidence="1">
    <location>
        <begin position="57"/>
        <end position="67"/>
    </location>
</feature>
<reference evidence="3 4" key="1">
    <citation type="journal article" date="2018" name="Sci. Rep.">
        <title>Comparative genomics provides insights into the lifestyle and reveals functional heterogeneity of dark septate endophytic fungi.</title>
        <authorList>
            <person name="Knapp D.G."/>
            <person name="Nemeth J.B."/>
            <person name="Barry K."/>
            <person name="Hainaut M."/>
            <person name="Henrissat B."/>
            <person name="Johnson J."/>
            <person name="Kuo A."/>
            <person name="Lim J.H.P."/>
            <person name="Lipzen A."/>
            <person name="Nolan M."/>
            <person name="Ohm R.A."/>
            <person name="Tamas L."/>
            <person name="Grigoriev I.V."/>
            <person name="Spatafora J.W."/>
            <person name="Nagy L.G."/>
            <person name="Kovacs G.M."/>
        </authorList>
    </citation>
    <scope>NUCLEOTIDE SEQUENCE [LARGE SCALE GENOMIC DNA]</scope>
    <source>
        <strain evidence="3 4">DSE2036</strain>
    </source>
</reference>
<evidence type="ECO:0000259" key="2">
    <source>
        <dbReference type="PROSITE" id="PS50234"/>
    </source>
</evidence>
<dbReference type="OrthoDB" id="2142040at2759"/>
<dbReference type="Gene3D" id="3.40.50.410">
    <property type="entry name" value="von Willebrand factor, type A domain"/>
    <property type="match status" value="1"/>
</dbReference>
<dbReference type="SMART" id="SM00327">
    <property type="entry name" value="VWA"/>
    <property type="match status" value="1"/>
</dbReference>
<evidence type="ECO:0000313" key="4">
    <source>
        <dbReference type="Proteomes" id="UP000244855"/>
    </source>
</evidence>
<dbReference type="InterPro" id="IPR036465">
    <property type="entry name" value="vWFA_dom_sf"/>
</dbReference>
<feature type="region of interest" description="Disordered" evidence="1">
    <location>
        <begin position="47"/>
        <end position="102"/>
    </location>
</feature>
<protein>
    <recommendedName>
        <fullName evidence="2">VWFA domain-containing protein</fullName>
    </recommendedName>
</protein>
<dbReference type="SUPFAM" id="SSF53300">
    <property type="entry name" value="vWA-like"/>
    <property type="match status" value="1"/>
</dbReference>
<dbReference type="Pfam" id="PF00092">
    <property type="entry name" value="VWA"/>
    <property type="match status" value="1"/>
</dbReference>
<dbReference type="PROSITE" id="PS50234">
    <property type="entry name" value="VWFA"/>
    <property type="match status" value="1"/>
</dbReference>
<evidence type="ECO:0000256" key="1">
    <source>
        <dbReference type="SAM" id="MobiDB-lite"/>
    </source>
</evidence>
<dbReference type="PANTHER" id="PTHR34706:SF1">
    <property type="entry name" value="VWFA DOMAIN-CONTAINING PROTEIN"/>
    <property type="match status" value="1"/>
</dbReference>
<dbReference type="InterPro" id="IPR002035">
    <property type="entry name" value="VWF_A"/>
</dbReference>
<organism evidence="3 4">
    <name type="scientific">Periconia macrospinosa</name>
    <dbReference type="NCBI Taxonomy" id="97972"/>
    <lineage>
        <taxon>Eukaryota</taxon>
        <taxon>Fungi</taxon>
        <taxon>Dikarya</taxon>
        <taxon>Ascomycota</taxon>
        <taxon>Pezizomycotina</taxon>
        <taxon>Dothideomycetes</taxon>
        <taxon>Pleosporomycetidae</taxon>
        <taxon>Pleosporales</taxon>
        <taxon>Massarineae</taxon>
        <taxon>Periconiaceae</taxon>
        <taxon>Periconia</taxon>
    </lineage>
</organism>
<dbReference type="AlphaFoldDB" id="A0A2V1DT48"/>
<sequence length="333" mass="36799">MSLSSTTLASLLHNHNTSATRASTSRFSLTEMPSPFDRFKKPFFRKNSVSRDAQTKSSSSNSFLSRRPSNREVAKPNPPNDPPPAYSEDSASPQSPAQLATTVASAVDDPYEFLASFDTIFVIDDSTSMTGRSWNETAEALRLIAPICATYDSDGIDIYFLNSPDSKYYKNVTNAATVTEIFQSVRPNGATPTGQKLQKILMPYVKEYEKKPDSLKPINVIVITDGVPTDDVESPLIQVAKKLDKCDAPAWQVGVQFFQVGNDPRAREHLKGLDDNMRDISGIKDLRDMIDTVAFQSDRGESLSHTGVLKVVCGSINRRLDRNSKELHRRTGA</sequence>
<evidence type="ECO:0000313" key="3">
    <source>
        <dbReference type="EMBL" id="PVI01219.1"/>
    </source>
</evidence>
<feature type="compositionally biased region" description="Pro residues" evidence="1">
    <location>
        <begin position="76"/>
        <end position="85"/>
    </location>
</feature>
<keyword evidence="4" id="KW-1185">Reference proteome</keyword>
<dbReference type="EMBL" id="KZ805361">
    <property type="protein sequence ID" value="PVI01219.1"/>
    <property type="molecule type" value="Genomic_DNA"/>
</dbReference>
<feature type="domain" description="VWFA" evidence="2">
    <location>
        <begin position="118"/>
        <end position="312"/>
    </location>
</feature>
<dbReference type="PANTHER" id="PTHR34706">
    <property type="entry name" value="SLR1338 PROTEIN"/>
    <property type="match status" value="1"/>
</dbReference>
<dbReference type="STRING" id="97972.A0A2V1DT48"/>
<proteinExistence type="predicted"/>
<feature type="compositionally biased region" description="Polar residues" evidence="1">
    <location>
        <begin position="89"/>
        <end position="102"/>
    </location>
</feature>
<name>A0A2V1DT48_9PLEO</name>
<dbReference type="Proteomes" id="UP000244855">
    <property type="component" value="Unassembled WGS sequence"/>
</dbReference>